<dbReference type="Gene3D" id="3.30.1370.70">
    <property type="entry name" value="Scaffold protein Nfu/NifU, N-terminal domain"/>
    <property type="match status" value="1"/>
</dbReference>
<dbReference type="InterPro" id="IPR036498">
    <property type="entry name" value="Nfu/NifU_N_sf"/>
</dbReference>
<dbReference type="SMART" id="SM00932">
    <property type="entry name" value="Nfu_N"/>
    <property type="match status" value="1"/>
</dbReference>
<dbReference type="InterPro" id="IPR014824">
    <property type="entry name" value="Nfu/NifU_N"/>
</dbReference>
<dbReference type="Gene3D" id="3.30.300.130">
    <property type="entry name" value="Fe-S cluster assembly (FSCA)"/>
    <property type="match status" value="1"/>
</dbReference>
<feature type="domain" description="Scaffold protein Nfu/NifU N-terminal" evidence="3">
    <location>
        <begin position="82"/>
        <end position="169"/>
    </location>
</feature>
<dbReference type="PANTHER" id="PTHR11178">
    <property type="entry name" value="IRON-SULFUR CLUSTER SCAFFOLD PROTEIN NFU-RELATED"/>
    <property type="match status" value="1"/>
</dbReference>
<dbReference type="SUPFAM" id="SSF117916">
    <property type="entry name" value="Fe-S cluster assembly (FSCA) domain-like"/>
    <property type="match status" value="1"/>
</dbReference>
<comment type="similarity">
    <text evidence="1">Belongs to the NifU family.</text>
</comment>
<dbReference type="SUPFAM" id="SSF110836">
    <property type="entry name" value="Hypothetical protein SAV1430"/>
    <property type="match status" value="1"/>
</dbReference>
<dbReference type="RefSeq" id="XP_005101029.1">
    <property type="nucleotide sequence ID" value="XM_005100972.3"/>
</dbReference>
<proteinExistence type="inferred from homology"/>
<evidence type="ECO:0000256" key="1">
    <source>
        <dbReference type="ARBA" id="ARBA00006420"/>
    </source>
</evidence>
<evidence type="ECO:0000256" key="2">
    <source>
        <dbReference type="ARBA" id="ARBA00018782"/>
    </source>
</evidence>
<gene>
    <name evidence="5" type="primary">LOC101854094</name>
</gene>
<dbReference type="InterPro" id="IPR001075">
    <property type="entry name" value="NIF_FeS_clus_asmbl_NifU_C"/>
</dbReference>
<dbReference type="PANTHER" id="PTHR11178:SF1">
    <property type="entry name" value="NFU1 IRON-SULFUR CLUSTER SCAFFOLD HOMOLOG, MITOCHONDRIAL"/>
    <property type="match status" value="1"/>
</dbReference>
<protein>
    <recommendedName>
        <fullName evidence="2">NFU1 iron-sulfur cluster scaffold homolog, mitochondrial</fullName>
    </recommendedName>
</protein>
<dbReference type="Proteomes" id="UP000694888">
    <property type="component" value="Unplaced"/>
</dbReference>
<keyword evidence="4" id="KW-1185">Reference proteome</keyword>
<name>A0ABM0JTD5_APLCA</name>
<dbReference type="GeneID" id="101854094"/>
<evidence type="ECO:0000259" key="3">
    <source>
        <dbReference type="SMART" id="SM00932"/>
    </source>
</evidence>
<accession>A0ABM0JTD5</accession>
<organism evidence="4 5">
    <name type="scientific">Aplysia californica</name>
    <name type="common">California sea hare</name>
    <dbReference type="NCBI Taxonomy" id="6500"/>
    <lineage>
        <taxon>Eukaryota</taxon>
        <taxon>Metazoa</taxon>
        <taxon>Spiralia</taxon>
        <taxon>Lophotrochozoa</taxon>
        <taxon>Mollusca</taxon>
        <taxon>Gastropoda</taxon>
        <taxon>Heterobranchia</taxon>
        <taxon>Euthyneura</taxon>
        <taxon>Tectipleura</taxon>
        <taxon>Aplysiida</taxon>
        <taxon>Aplysioidea</taxon>
        <taxon>Aplysiidae</taxon>
        <taxon>Aplysia</taxon>
    </lineage>
</organism>
<evidence type="ECO:0000313" key="5">
    <source>
        <dbReference type="RefSeq" id="XP_005101029.1"/>
    </source>
</evidence>
<reference evidence="5" key="1">
    <citation type="submission" date="2025-08" db="UniProtKB">
        <authorList>
            <consortium name="RefSeq"/>
        </authorList>
    </citation>
    <scope>IDENTIFICATION</scope>
</reference>
<dbReference type="Pfam" id="PF08712">
    <property type="entry name" value="Nfu_N"/>
    <property type="match status" value="1"/>
</dbReference>
<dbReference type="InterPro" id="IPR034904">
    <property type="entry name" value="FSCA_dom_sf"/>
</dbReference>
<sequence>MAGVRGICQFHLRRFSTLQLSSNRHVAILGPSASGYTGAHSNQPTKPSRSYVTWLKQKQLDNKLLRRISVPQILIQARSMFIQTQDTPNPNSLKFLPGVEVLESGTFDFPNPQSAHCSPLAKMLFRIDGVRGVFFAKDSVTVTKADDDSDWALLKPEIFAVIMDFFASGLPVLTDEKPAGDTVIDDDDDETVALIKELLDTRIRPTVQEDGGDIIYIGFQDGIVRLKMQGSCSSCPSSVVTLKHGVQNMLQFYIPEVEGVEQVVDEVEALSNEEFRKLEDQLSKKS</sequence>
<evidence type="ECO:0000313" key="4">
    <source>
        <dbReference type="Proteomes" id="UP000694888"/>
    </source>
</evidence>
<dbReference type="Pfam" id="PF01106">
    <property type="entry name" value="NifU"/>
    <property type="match status" value="1"/>
</dbReference>